<name>A0A0F9BCA5_9ZZZZ</name>
<evidence type="ECO:0000313" key="2">
    <source>
        <dbReference type="EMBL" id="KKK88274.1"/>
    </source>
</evidence>
<accession>A0A0F9BCA5</accession>
<protein>
    <submittedName>
        <fullName evidence="2">Uncharacterized protein</fullName>
    </submittedName>
</protein>
<feature type="non-terminal residue" evidence="2">
    <location>
        <position position="1"/>
    </location>
</feature>
<feature type="transmembrane region" description="Helical" evidence="1">
    <location>
        <begin position="41"/>
        <end position="61"/>
    </location>
</feature>
<organism evidence="2">
    <name type="scientific">marine sediment metagenome</name>
    <dbReference type="NCBI Taxonomy" id="412755"/>
    <lineage>
        <taxon>unclassified sequences</taxon>
        <taxon>metagenomes</taxon>
        <taxon>ecological metagenomes</taxon>
    </lineage>
</organism>
<reference evidence="2" key="1">
    <citation type="journal article" date="2015" name="Nature">
        <title>Complex archaea that bridge the gap between prokaryotes and eukaryotes.</title>
        <authorList>
            <person name="Spang A."/>
            <person name="Saw J.H."/>
            <person name="Jorgensen S.L."/>
            <person name="Zaremba-Niedzwiedzka K."/>
            <person name="Martijn J."/>
            <person name="Lind A.E."/>
            <person name="van Eijk R."/>
            <person name="Schleper C."/>
            <person name="Guy L."/>
            <person name="Ettema T.J."/>
        </authorList>
    </citation>
    <scope>NUCLEOTIDE SEQUENCE</scope>
</reference>
<sequence length="75" mass="8599">STIIQKLGYLTILSLAIVNIFMFFSYLFLYDLTVLTEDTGLIFDPVLLIALLQILNLTLTFKMRIKDVTLLIDNN</sequence>
<dbReference type="EMBL" id="LAZR01050029">
    <property type="protein sequence ID" value="KKK88274.1"/>
    <property type="molecule type" value="Genomic_DNA"/>
</dbReference>
<keyword evidence="1" id="KW-1133">Transmembrane helix</keyword>
<keyword evidence="1" id="KW-0472">Membrane</keyword>
<feature type="transmembrane region" description="Helical" evidence="1">
    <location>
        <begin position="7"/>
        <end position="29"/>
    </location>
</feature>
<evidence type="ECO:0000256" key="1">
    <source>
        <dbReference type="SAM" id="Phobius"/>
    </source>
</evidence>
<proteinExistence type="predicted"/>
<keyword evidence="1" id="KW-0812">Transmembrane</keyword>
<comment type="caution">
    <text evidence="2">The sequence shown here is derived from an EMBL/GenBank/DDBJ whole genome shotgun (WGS) entry which is preliminary data.</text>
</comment>
<gene>
    <name evidence="2" type="ORF">LCGC14_2744830</name>
</gene>
<dbReference type="AlphaFoldDB" id="A0A0F9BCA5"/>